<reference evidence="1" key="1">
    <citation type="submission" date="2011-06" db="EMBL/GenBank/DDBJ databases">
        <title>The Genome Sequence of Fusarium oxysporum Fo47.</title>
        <authorList>
            <consortium name="The Broad Institute Genome Sequencing Platform"/>
            <person name="Ma L.-J."/>
            <person name="Gale L.R."/>
            <person name="Schwartz D.C."/>
            <person name="Zhou S."/>
            <person name="Corby-Kistler H."/>
            <person name="Young S.K."/>
            <person name="Zeng Q."/>
            <person name="Gargeya S."/>
            <person name="Fitzgerald M."/>
            <person name="Haas B."/>
            <person name="Abouelleil A."/>
            <person name="Alvarado L."/>
            <person name="Arachchi H.M."/>
            <person name="Berlin A."/>
            <person name="Brown A."/>
            <person name="Chapman S.B."/>
            <person name="Chen Z."/>
            <person name="Dunbar C."/>
            <person name="Freedman E."/>
            <person name="Gearin G."/>
            <person name="Gellesch M."/>
            <person name="Goldberg J."/>
            <person name="Griggs A."/>
            <person name="Gujja S."/>
            <person name="Heiman D."/>
            <person name="Howarth C."/>
            <person name="Larson L."/>
            <person name="Lui A."/>
            <person name="MacDonald P.J.P."/>
            <person name="Mehta T."/>
            <person name="Montmayeur A."/>
            <person name="Murphy C."/>
            <person name="Neiman D."/>
            <person name="Pearson M."/>
            <person name="Priest M."/>
            <person name="Roberts A."/>
            <person name="Saif S."/>
            <person name="Shea T."/>
            <person name="Shenoy N."/>
            <person name="Sisk P."/>
            <person name="Stolte C."/>
            <person name="Sykes S."/>
            <person name="Wortman J."/>
            <person name="Nusbaum C."/>
            <person name="Birren B."/>
        </authorList>
    </citation>
    <scope>NUCLEOTIDE SEQUENCE [LARGE SCALE GENOMIC DNA]</scope>
    <source>
        <strain evidence="1">Fo47</strain>
    </source>
</reference>
<reference evidence="1" key="2">
    <citation type="submission" date="2012-06" db="EMBL/GenBank/DDBJ databases">
        <title>Annotation of the Genome Sequence of Fusarium oxysporum Fo47.</title>
        <authorList>
            <consortium name="The Broad Institute Genomics Platform"/>
            <person name="Ma L.-J."/>
            <person name="Corby-Kistler H."/>
            <person name="Broz K."/>
            <person name="Gale L.R."/>
            <person name="Jonkers W."/>
            <person name="O'Donnell K."/>
            <person name="Ploetz R."/>
            <person name="Steinberg C."/>
            <person name="Schwartz D.C."/>
            <person name="VanEtten H."/>
            <person name="Zhou S."/>
            <person name="Young S.K."/>
            <person name="Zeng Q."/>
            <person name="Gargeya S."/>
            <person name="Fitzgerald M."/>
            <person name="Abouelleil A."/>
            <person name="Alvarado L."/>
            <person name="Chapman S.B."/>
            <person name="Gainer-Dewar J."/>
            <person name="Goldberg J."/>
            <person name="Griggs A."/>
            <person name="Gujja S."/>
            <person name="Hansen M."/>
            <person name="Howarth C."/>
            <person name="Imamovic A."/>
            <person name="Ireland A."/>
            <person name="Larimer J."/>
            <person name="McCowan C."/>
            <person name="Murphy C."/>
            <person name="Pearson M."/>
            <person name="Poon T.W."/>
            <person name="Priest M."/>
            <person name="Roberts A."/>
            <person name="Saif S."/>
            <person name="Shea T."/>
            <person name="Sykes S."/>
            <person name="Wortman J."/>
            <person name="Nusbaum C."/>
            <person name="Birren B."/>
        </authorList>
    </citation>
    <scope>NUCLEOTIDE SEQUENCE</scope>
    <source>
        <strain evidence="1">Fo47</strain>
    </source>
</reference>
<protein>
    <submittedName>
        <fullName evidence="1">Uncharacterized protein</fullName>
    </submittedName>
</protein>
<organism evidence="1">
    <name type="scientific">Fusarium oxysporum Fo47</name>
    <dbReference type="NCBI Taxonomy" id="660027"/>
    <lineage>
        <taxon>Eukaryota</taxon>
        <taxon>Fungi</taxon>
        <taxon>Dikarya</taxon>
        <taxon>Ascomycota</taxon>
        <taxon>Pezizomycotina</taxon>
        <taxon>Sordariomycetes</taxon>
        <taxon>Hypocreomycetidae</taxon>
        <taxon>Hypocreales</taxon>
        <taxon>Nectriaceae</taxon>
        <taxon>Fusarium</taxon>
        <taxon>Fusarium oxysporum species complex</taxon>
    </lineage>
</organism>
<evidence type="ECO:0000313" key="1">
    <source>
        <dbReference type="EMBL" id="EWZ31857.1"/>
    </source>
</evidence>
<gene>
    <name evidence="1" type="ORF">FOZG_14909</name>
</gene>
<proteinExistence type="predicted"/>
<accession>W9JIH4</accession>
<dbReference type="VEuPathDB" id="FungiDB:FOZG_14909"/>
<sequence length="57" mass="6664">MSISVLFECLSYPSRLGYQADWDWAARNLEPSYRAPAVNLPYLQRICQVWSETTQHT</sequence>
<dbReference type="EMBL" id="JH717907">
    <property type="protein sequence ID" value="EWZ31857.1"/>
    <property type="molecule type" value="Genomic_DNA"/>
</dbReference>
<dbReference type="Proteomes" id="UP000030766">
    <property type="component" value="Unassembled WGS sequence"/>
</dbReference>
<dbReference type="AlphaFoldDB" id="W9JIH4"/>
<name>W9JIH4_FUSOX</name>
<dbReference type="HOGENOM" id="CLU_2996527_0_0_1"/>